<evidence type="ECO:0000259" key="19">
    <source>
        <dbReference type="Pfam" id="PF09294"/>
    </source>
</evidence>
<dbReference type="PANTHER" id="PTHR20859:SF84">
    <property type="entry name" value="INTERFERON ALPHA_BETA RECEPTOR 2"/>
    <property type="match status" value="1"/>
</dbReference>
<dbReference type="GO" id="GO:0019955">
    <property type="term" value="F:cytokine binding"/>
    <property type="evidence" value="ECO:0007669"/>
    <property type="project" value="Ensembl"/>
</dbReference>
<dbReference type="GO" id="GO:0051607">
    <property type="term" value="P:defense response to virus"/>
    <property type="evidence" value="ECO:0007669"/>
    <property type="project" value="Ensembl"/>
</dbReference>
<name>H0X7G6_OTOGA</name>
<reference evidence="20" key="3">
    <citation type="submission" date="2025-09" db="UniProtKB">
        <authorList>
            <consortium name="Ensembl"/>
        </authorList>
    </citation>
    <scope>IDENTIFICATION</scope>
</reference>
<evidence type="ECO:0000256" key="16">
    <source>
        <dbReference type="SAM" id="Phobius"/>
    </source>
</evidence>
<evidence type="ECO:0000256" key="3">
    <source>
        <dbReference type="ARBA" id="ARBA00022475"/>
    </source>
</evidence>
<evidence type="ECO:0000256" key="2">
    <source>
        <dbReference type="ARBA" id="ARBA00005399"/>
    </source>
</evidence>
<dbReference type="InterPro" id="IPR015373">
    <property type="entry name" value="Interferon/interleukin_rcp_dom"/>
</dbReference>
<dbReference type="eggNOG" id="ENOG502S60E">
    <property type="taxonomic scope" value="Eukaryota"/>
</dbReference>
<evidence type="ECO:0000256" key="13">
    <source>
        <dbReference type="ARBA" id="ARBA00068670"/>
    </source>
</evidence>
<dbReference type="InterPro" id="IPR050650">
    <property type="entry name" value="Type-II_Cytokine-TF_Rcpt"/>
</dbReference>
<keyword evidence="4" id="KW-0597">Phosphoprotein</keyword>
<reference evidence="21" key="1">
    <citation type="submission" date="2011-03" db="EMBL/GenBank/DDBJ databases">
        <title>Version 3 of the genome sequence of Otolemur garnettii (Bushbaby).</title>
        <authorList>
            <consortium name="The Broad Institute Genome Sequencing Platform"/>
            <person name="Di Palma F."/>
            <person name="Johnson J."/>
            <person name="Lander E.S."/>
            <person name="Lindblad-Toh K."/>
            <person name="Jaffe D.B."/>
            <person name="Gnerre S."/>
            <person name="MacCallum I."/>
            <person name="Przybylski D."/>
            <person name="Ribeiro F.J."/>
            <person name="Burton J.N."/>
            <person name="Walker B.J."/>
            <person name="Sharpe T."/>
            <person name="Hall G."/>
        </authorList>
    </citation>
    <scope>NUCLEOTIDE SEQUENCE [LARGE SCALE GENOMIC DNA]</scope>
</reference>
<dbReference type="PANTHER" id="PTHR20859">
    <property type="entry name" value="INTERFERON/INTERLEUKIN RECEPTOR"/>
    <property type="match status" value="1"/>
</dbReference>
<dbReference type="GO" id="GO:0006357">
    <property type="term" value="P:regulation of transcription by RNA polymerase II"/>
    <property type="evidence" value="ECO:0007669"/>
    <property type="project" value="Ensembl"/>
</dbReference>
<evidence type="ECO:0000256" key="8">
    <source>
        <dbReference type="ARBA" id="ARBA00023136"/>
    </source>
</evidence>
<dbReference type="InterPro" id="IPR036116">
    <property type="entry name" value="FN3_sf"/>
</dbReference>
<evidence type="ECO:0000256" key="6">
    <source>
        <dbReference type="ARBA" id="ARBA00022729"/>
    </source>
</evidence>
<dbReference type="Ensembl" id="ENSOGAT00000012673.2">
    <property type="protein sequence ID" value="ENSOGAP00000011353.2"/>
    <property type="gene ID" value="ENSOGAG00000012668.2"/>
</dbReference>
<evidence type="ECO:0000256" key="7">
    <source>
        <dbReference type="ARBA" id="ARBA00022989"/>
    </source>
</evidence>
<evidence type="ECO:0000256" key="11">
    <source>
        <dbReference type="ARBA" id="ARBA00023180"/>
    </source>
</evidence>
<dbReference type="FunCoup" id="H0X7G6">
    <property type="interactions" value="1203"/>
</dbReference>
<dbReference type="Proteomes" id="UP000005225">
    <property type="component" value="Unassembled WGS sequence"/>
</dbReference>
<feature type="domain" description="Fibronectin type-III" evidence="18">
    <location>
        <begin position="16"/>
        <end position="116"/>
    </location>
</feature>
<evidence type="ECO:0000256" key="15">
    <source>
        <dbReference type="SAM" id="MobiDB-lite"/>
    </source>
</evidence>
<dbReference type="InterPro" id="IPR003961">
    <property type="entry name" value="FN3_dom"/>
</dbReference>
<feature type="region of interest" description="Disordered" evidence="15">
    <location>
        <begin position="398"/>
        <end position="523"/>
    </location>
</feature>
<dbReference type="GO" id="GO:0004905">
    <property type="term" value="F:type I interferon receptor activity"/>
    <property type="evidence" value="ECO:0007669"/>
    <property type="project" value="Ensembl"/>
</dbReference>
<comment type="function">
    <text evidence="12">Together with IFNAR1, forms the heterodimeric receptor for type I interferons (including interferons alpha, beta, epsilon, omega and kappa). Type I interferon binding activates the JAK-STAT signaling cascade, resulting in transcriptional activation or repression of interferon-regulated genes that encode the effectors of the interferon response. Mechanistically, type I interferon-binding brings the IFNAR1 and IFNAR2 subunits into close proximity with one another, driving their associated Janus kinases (JAKs) (TYK2 bound to IFNAR1 and JAK1 bound to IFNAR2) to cross-phosphorylate one another. The activated kinases phosphorylate specific tyrosine residues on the intracellular domains of IFNAR1 and IFNAR2, forming docking sites for the STAT transcription factors (STAT1, STAT2 and STAT). STAT proteins are then phosphorylated by the JAKs, promoting their translocation into the nucleus to regulate expression of interferon-regulated genes.</text>
</comment>
<dbReference type="GO" id="GO:0019901">
    <property type="term" value="F:protein kinase binding"/>
    <property type="evidence" value="ECO:0007669"/>
    <property type="project" value="Ensembl"/>
</dbReference>
<dbReference type="GeneTree" id="ENSGT00510000049322"/>
<dbReference type="InParanoid" id="H0X7G6"/>
<keyword evidence="11" id="KW-0325">Glycoprotein</keyword>
<keyword evidence="7 16" id="KW-1133">Transmembrane helix</keyword>
<comment type="subcellular location">
    <subcellularLocation>
        <location evidence="1">Cell membrane</location>
        <topology evidence="1">Single-pass type I membrane protein</topology>
    </subcellularLocation>
</comment>
<evidence type="ECO:0000313" key="21">
    <source>
        <dbReference type="Proteomes" id="UP000005225"/>
    </source>
</evidence>
<protein>
    <recommendedName>
        <fullName evidence="13">Interferon alpha/beta receptor 2</fullName>
    </recommendedName>
    <alternativeName>
        <fullName evidence="14">Type I interferon receptor 2</fullName>
    </alternativeName>
</protein>
<feature type="chain" id="PRO_5003544856" description="Interferon alpha/beta receptor 2" evidence="17">
    <location>
        <begin position="27"/>
        <end position="523"/>
    </location>
</feature>
<evidence type="ECO:0000256" key="14">
    <source>
        <dbReference type="ARBA" id="ARBA00076545"/>
    </source>
</evidence>
<keyword evidence="3" id="KW-1003">Cell membrane</keyword>
<dbReference type="Pfam" id="PF01108">
    <property type="entry name" value="Tissue_fac"/>
    <property type="match status" value="1"/>
</dbReference>
<keyword evidence="8 16" id="KW-0472">Membrane</keyword>
<evidence type="ECO:0000256" key="12">
    <source>
        <dbReference type="ARBA" id="ARBA00057968"/>
    </source>
</evidence>
<dbReference type="AlphaFoldDB" id="H0X7G6"/>
<feature type="signal peptide" evidence="17">
    <location>
        <begin position="1"/>
        <end position="26"/>
    </location>
</feature>
<sequence>MHLSQNALDIKSLNLILMVVISLVFGVSPDWTESSNEACISKMTLRNFRSILSWELKNLSIVPTHYSLSYTVMSRDEDMKTVADCTNIKRSFCDLTGVWEDIHEIYLTLVEGFRGNMLLVNCTRPFMPAMDIVSFEPPEFEIVGFTDHINVLVKFPLVTEEGLQFDLSLIIEEESEGIVKKHEPKIKENTSGDITYVIDKLIPNTNYCVSVYLDSKDQDTVIKSPVKCTFLHPGQESEASESAKIGGIIILFLMAAFLTSTIVILKRIGYICLRNNFPKALNFHNFSVWIPKLPPCEAMDLVEVISINRKKKVWDYSYDDESDSDNETSPRTSGVGYTMHGLTGRPLSQASASSATSVESQSTDPDSSDQPDLPEAHAELPVIPAHSPWQLEHISEPYERRESPLQDPFSEDSSSTEQSGDRIIFNVDLNSVLMRVPNDDDNNDNDSDNSEEDPLMLLSLPEETVDPEDPHTMESSLLLASGEGTQPTCPSSSSECVWPEDAPSDKSDAVESDADFGDGYVMR</sequence>
<keyword evidence="6 17" id="KW-0732">Signal</keyword>
<feature type="compositionally biased region" description="Acidic residues" evidence="15">
    <location>
        <begin position="439"/>
        <end position="454"/>
    </location>
</feature>
<keyword evidence="9" id="KW-1015">Disulfide bond</keyword>
<dbReference type="GO" id="GO:0042018">
    <property type="term" value="F:interleukin-22 receptor activity"/>
    <property type="evidence" value="ECO:0007669"/>
    <property type="project" value="TreeGrafter"/>
</dbReference>
<dbReference type="EMBL" id="AAQR03132223">
    <property type="status" value="NOT_ANNOTATED_CDS"/>
    <property type="molecule type" value="Genomic_DNA"/>
</dbReference>
<dbReference type="GO" id="GO:0007259">
    <property type="term" value="P:cell surface receptor signaling pathway via JAK-STAT"/>
    <property type="evidence" value="ECO:0007669"/>
    <property type="project" value="Ensembl"/>
</dbReference>
<dbReference type="GO" id="GO:0035458">
    <property type="term" value="P:cellular response to interferon-beta"/>
    <property type="evidence" value="ECO:0007669"/>
    <property type="project" value="Ensembl"/>
</dbReference>
<evidence type="ECO:0000259" key="18">
    <source>
        <dbReference type="Pfam" id="PF01108"/>
    </source>
</evidence>
<dbReference type="OMA" id="DWQCTHA"/>
<keyword evidence="21" id="KW-1185">Reference proteome</keyword>
<feature type="compositionally biased region" description="Low complexity" evidence="15">
    <location>
        <begin position="348"/>
        <end position="371"/>
    </location>
</feature>
<evidence type="ECO:0000256" key="5">
    <source>
        <dbReference type="ARBA" id="ARBA00022692"/>
    </source>
</evidence>
<feature type="compositionally biased region" description="Polar residues" evidence="15">
    <location>
        <begin position="483"/>
        <end position="495"/>
    </location>
</feature>
<feature type="domain" description="Interferon/interleukin receptor" evidence="19">
    <location>
        <begin position="135"/>
        <end position="230"/>
    </location>
</feature>
<evidence type="ECO:0000256" key="10">
    <source>
        <dbReference type="ARBA" id="ARBA00023170"/>
    </source>
</evidence>
<feature type="compositionally biased region" description="Acidic residues" evidence="15">
    <location>
        <begin position="317"/>
        <end position="326"/>
    </location>
</feature>
<proteinExistence type="inferred from homology"/>
<feature type="region of interest" description="Disordered" evidence="15">
    <location>
        <begin position="317"/>
        <end position="374"/>
    </location>
</feature>
<evidence type="ECO:0000256" key="4">
    <source>
        <dbReference type="ARBA" id="ARBA00022553"/>
    </source>
</evidence>
<dbReference type="GO" id="GO:0043235">
    <property type="term" value="C:receptor complex"/>
    <property type="evidence" value="ECO:0007669"/>
    <property type="project" value="Ensembl"/>
</dbReference>
<dbReference type="InterPro" id="IPR013783">
    <property type="entry name" value="Ig-like_fold"/>
</dbReference>
<dbReference type="SUPFAM" id="SSF49265">
    <property type="entry name" value="Fibronectin type III"/>
    <property type="match status" value="2"/>
</dbReference>
<evidence type="ECO:0000256" key="1">
    <source>
        <dbReference type="ARBA" id="ARBA00004251"/>
    </source>
</evidence>
<evidence type="ECO:0000256" key="9">
    <source>
        <dbReference type="ARBA" id="ARBA00023157"/>
    </source>
</evidence>
<dbReference type="STRING" id="30611.ENSOGAP00000011353"/>
<dbReference type="GO" id="GO:0005886">
    <property type="term" value="C:plasma membrane"/>
    <property type="evidence" value="ECO:0007669"/>
    <property type="project" value="UniProtKB-SubCell"/>
</dbReference>
<keyword evidence="10" id="KW-0675">Receptor</keyword>
<organism evidence="20 21">
    <name type="scientific">Otolemur garnettii</name>
    <name type="common">Small-eared galago</name>
    <name type="synonym">Garnett's greater bushbaby</name>
    <dbReference type="NCBI Taxonomy" id="30611"/>
    <lineage>
        <taxon>Eukaryota</taxon>
        <taxon>Metazoa</taxon>
        <taxon>Chordata</taxon>
        <taxon>Craniata</taxon>
        <taxon>Vertebrata</taxon>
        <taxon>Euteleostomi</taxon>
        <taxon>Mammalia</taxon>
        <taxon>Eutheria</taxon>
        <taxon>Euarchontoglires</taxon>
        <taxon>Primates</taxon>
        <taxon>Strepsirrhini</taxon>
        <taxon>Lorisiformes</taxon>
        <taxon>Galagidae</taxon>
        <taxon>Otolemur</taxon>
    </lineage>
</organism>
<dbReference type="Pfam" id="PF09294">
    <property type="entry name" value="Interfer-bind"/>
    <property type="match status" value="1"/>
</dbReference>
<keyword evidence="5 16" id="KW-0812">Transmembrane</keyword>
<reference evidence="20" key="2">
    <citation type="submission" date="2025-08" db="UniProtKB">
        <authorList>
            <consortium name="Ensembl"/>
        </authorList>
    </citation>
    <scope>IDENTIFICATION</scope>
</reference>
<dbReference type="HOGENOM" id="CLU_040302_0_0_1"/>
<feature type="transmembrane region" description="Helical" evidence="16">
    <location>
        <begin position="245"/>
        <end position="265"/>
    </location>
</feature>
<evidence type="ECO:0000256" key="17">
    <source>
        <dbReference type="SAM" id="SignalP"/>
    </source>
</evidence>
<accession>H0X7G6</accession>
<dbReference type="FunFam" id="2.60.40.10:FF:000909">
    <property type="entry name" value="Interferon alpha/beta receptor 2"/>
    <property type="match status" value="1"/>
</dbReference>
<dbReference type="GO" id="GO:0035455">
    <property type="term" value="P:response to interferon-alpha"/>
    <property type="evidence" value="ECO:0007669"/>
    <property type="project" value="Ensembl"/>
</dbReference>
<evidence type="ECO:0000313" key="20">
    <source>
        <dbReference type="Ensembl" id="ENSOGAP00000011353.2"/>
    </source>
</evidence>
<dbReference type="GO" id="GO:0005615">
    <property type="term" value="C:extracellular space"/>
    <property type="evidence" value="ECO:0007669"/>
    <property type="project" value="UniProtKB-ARBA"/>
</dbReference>
<dbReference type="GO" id="GO:1900182">
    <property type="term" value="P:positive regulation of protein localization to nucleus"/>
    <property type="evidence" value="ECO:0007669"/>
    <property type="project" value="Ensembl"/>
</dbReference>
<comment type="similarity">
    <text evidence="2">Belongs to the type II cytokine receptor family.</text>
</comment>
<dbReference type="Gene3D" id="2.60.40.10">
    <property type="entry name" value="Immunoglobulins"/>
    <property type="match status" value="2"/>
</dbReference>